<dbReference type="AlphaFoldDB" id="A0A6C0JEA8"/>
<protein>
    <submittedName>
        <fullName evidence="1">Uncharacterized protein</fullName>
    </submittedName>
</protein>
<dbReference type="EMBL" id="MN740389">
    <property type="protein sequence ID" value="QHU03962.1"/>
    <property type="molecule type" value="Genomic_DNA"/>
</dbReference>
<reference evidence="1" key="1">
    <citation type="journal article" date="2020" name="Nature">
        <title>Giant virus diversity and host interactions through global metagenomics.</title>
        <authorList>
            <person name="Schulz F."/>
            <person name="Roux S."/>
            <person name="Paez-Espino D."/>
            <person name="Jungbluth S."/>
            <person name="Walsh D.A."/>
            <person name="Denef V.J."/>
            <person name="McMahon K.D."/>
            <person name="Konstantinidis K.T."/>
            <person name="Eloe-Fadrosh E.A."/>
            <person name="Kyrpides N.C."/>
            <person name="Woyke T."/>
        </authorList>
    </citation>
    <scope>NUCLEOTIDE SEQUENCE</scope>
    <source>
        <strain evidence="1">GVMAG-M-3300027708-20</strain>
    </source>
</reference>
<accession>A0A6C0JEA8</accession>
<sequence>MKQVYYSFLLFLVVLIICFMYAGSSNSFEGLTTVYSPATCNGDTFNNGVRDKGLYWALDNCRIGEPKMGIGSGPLYFKNQTY</sequence>
<organism evidence="1">
    <name type="scientific">viral metagenome</name>
    <dbReference type="NCBI Taxonomy" id="1070528"/>
    <lineage>
        <taxon>unclassified sequences</taxon>
        <taxon>metagenomes</taxon>
        <taxon>organismal metagenomes</taxon>
    </lineage>
</organism>
<name>A0A6C0JEA8_9ZZZZ</name>
<proteinExistence type="predicted"/>
<evidence type="ECO:0000313" key="1">
    <source>
        <dbReference type="EMBL" id="QHU03962.1"/>
    </source>
</evidence>